<evidence type="ECO:0000313" key="1">
    <source>
        <dbReference type="EMBL" id="SNT08384.1"/>
    </source>
</evidence>
<gene>
    <name evidence="1" type="ORF">SAMN06264365_13735</name>
</gene>
<dbReference type="AlphaFoldDB" id="A0A239JU33"/>
<proteinExistence type="predicted"/>
<evidence type="ECO:0008006" key="3">
    <source>
        <dbReference type="Google" id="ProtNLM"/>
    </source>
</evidence>
<dbReference type="RefSeq" id="WP_089299069.1">
    <property type="nucleotide sequence ID" value="NZ_BOMU01000129.1"/>
</dbReference>
<dbReference type="OrthoDB" id="9182871at2"/>
<organism evidence="1 2">
    <name type="scientific">Actinoplanes regularis</name>
    <dbReference type="NCBI Taxonomy" id="52697"/>
    <lineage>
        <taxon>Bacteria</taxon>
        <taxon>Bacillati</taxon>
        <taxon>Actinomycetota</taxon>
        <taxon>Actinomycetes</taxon>
        <taxon>Micromonosporales</taxon>
        <taxon>Micromonosporaceae</taxon>
        <taxon>Actinoplanes</taxon>
    </lineage>
</organism>
<keyword evidence="2" id="KW-1185">Reference proteome</keyword>
<protein>
    <recommendedName>
        <fullName evidence="3">Antibiotic biosynthesis monooxygenase</fullName>
    </recommendedName>
</protein>
<dbReference type="Proteomes" id="UP000198415">
    <property type="component" value="Unassembled WGS sequence"/>
</dbReference>
<sequence length="98" mass="10995">MGFVQIIEYETEQPDEMQALGDSRIAQLGDAPEGFRLTVTQDRENPKRFVTIVEFASYEVAMANSESPEVDEFARQMAALCSNGPRFHNLDVKRSVPA</sequence>
<dbReference type="SUPFAM" id="SSF54909">
    <property type="entry name" value="Dimeric alpha+beta barrel"/>
    <property type="match status" value="1"/>
</dbReference>
<accession>A0A239JU33</accession>
<name>A0A239JU33_9ACTN</name>
<reference evidence="1 2" key="1">
    <citation type="submission" date="2017-06" db="EMBL/GenBank/DDBJ databases">
        <authorList>
            <person name="Kim H.J."/>
            <person name="Triplett B.A."/>
        </authorList>
    </citation>
    <scope>NUCLEOTIDE SEQUENCE [LARGE SCALE GENOMIC DNA]</scope>
    <source>
        <strain evidence="1 2">DSM 43151</strain>
    </source>
</reference>
<dbReference type="Gene3D" id="3.30.70.100">
    <property type="match status" value="1"/>
</dbReference>
<dbReference type="EMBL" id="FZNR01000037">
    <property type="protein sequence ID" value="SNT08384.1"/>
    <property type="molecule type" value="Genomic_DNA"/>
</dbReference>
<dbReference type="InterPro" id="IPR011008">
    <property type="entry name" value="Dimeric_a/b-barrel"/>
</dbReference>
<evidence type="ECO:0000313" key="2">
    <source>
        <dbReference type="Proteomes" id="UP000198415"/>
    </source>
</evidence>